<evidence type="ECO:0000313" key="3">
    <source>
        <dbReference type="Proteomes" id="UP000192468"/>
    </source>
</evidence>
<dbReference type="EMBL" id="FWXH01000014">
    <property type="protein sequence ID" value="SMC26807.1"/>
    <property type="molecule type" value="Genomic_DNA"/>
</dbReference>
<proteinExistence type="predicted"/>
<feature type="coiled-coil region" evidence="1">
    <location>
        <begin position="7"/>
        <end position="77"/>
    </location>
</feature>
<evidence type="ECO:0000313" key="2">
    <source>
        <dbReference type="EMBL" id="SMC26807.1"/>
    </source>
</evidence>
<dbReference type="Proteomes" id="UP000192468">
    <property type="component" value="Unassembled WGS sequence"/>
</dbReference>
<organism evidence="2 3">
    <name type="scientific">Clostridium acidisoli DSM 12555</name>
    <dbReference type="NCBI Taxonomy" id="1121291"/>
    <lineage>
        <taxon>Bacteria</taxon>
        <taxon>Bacillati</taxon>
        <taxon>Bacillota</taxon>
        <taxon>Clostridia</taxon>
        <taxon>Eubacteriales</taxon>
        <taxon>Clostridiaceae</taxon>
        <taxon>Clostridium</taxon>
    </lineage>
</organism>
<gene>
    <name evidence="2" type="ORF">SAMN02745134_02952</name>
</gene>
<evidence type="ECO:0000256" key="1">
    <source>
        <dbReference type="SAM" id="Coils"/>
    </source>
</evidence>
<accession>A0A1W1XSE0</accession>
<dbReference type="STRING" id="1121291.SAMN02745134_02952"/>
<dbReference type="RefSeq" id="WP_084116749.1">
    <property type="nucleotide sequence ID" value="NZ_FWXH01000014.1"/>
</dbReference>
<reference evidence="2 3" key="1">
    <citation type="submission" date="2017-04" db="EMBL/GenBank/DDBJ databases">
        <authorList>
            <person name="Afonso C.L."/>
            <person name="Miller P.J."/>
            <person name="Scott M.A."/>
            <person name="Spackman E."/>
            <person name="Goraichik I."/>
            <person name="Dimitrov K.M."/>
            <person name="Suarez D.L."/>
            <person name="Swayne D.E."/>
        </authorList>
    </citation>
    <scope>NUCLEOTIDE SEQUENCE [LARGE SCALE GENOMIC DNA]</scope>
    <source>
        <strain evidence="2 3">DSM 12555</strain>
    </source>
</reference>
<dbReference type="AlphaFoldDB" id="A0A1W1XSE0"/>
<keyword evidence="3" id="KW-1185">Reference proteome</keyword>
<keyword evidence="1" id="KW-0175">Coiled coil</keyword>
<sequence>MEYVNEAREYLTIYSDLEISKKNLEEQIDTIKAELKLLKNEQQVFNNDFTFNKAFKLKKLENNLKSTKKAIIEISGALNKLSEYEKNILVFYYINGLRNKVLYKELKCSERKFYEDKAYVIRKFAIELFHIMAIA</sequence>
<dbReference type="OrthoDB" id="9838886at2"/>
<protein>
    <recommendedName>
        <fullName evidence="4">Phage transcriptional regulator, ArpU family</fullName>
    </recommendedName>
</protein>
<evidence type="ECO:0008006" key="4">
    <source>
        <dbReference type="Google" id="ProtNLM"/>
    </source>
</evidence>
<name>A0A1W1XSE0_9CLOT</name>